<dbReference type="Gene3D" id="1.25.40.10">
    <property type="entry name" value="Tetratricopeptide repeat domain"/>
    <property type="match status" value="1"/>
</dbReference>
<feature type="compositionally biased region" description="Basic and acidic residues" evidence="6">
    <location>
        <begin position="562"/>
        <end position="581"/>
    </location>
</feature>
<feature type="compositionally biased region" description="Basic and acidic residues" evidence="6">
    <location>
        <begin position="177"/>
        <end position="187"/>
    </location>
</feature>
<feature type="region of interest" description="Disordered" evidence="6">
    <location>
        <begin position="629"/>
        <end position="686"/>
    </location>
</feature>
<reference evidence="7 8" key="1">
    <citation type="journal article" date="2017" name="Int. J. Parasitol.">
        <title>The genome of the protozoan parasite Cystoisospora suis and a reverse vaccinology approach to identify vaccine candidates.</title>
        <authorList>
            <person name="Palmieri N."/>
            <person name="Shrestha A."/>
            <person name="Ruttkowski B."/>
            <person name="Beck T."/>
            <person name="Vogl C."/>
            <person name="Tomley F."/>
            <person name="Blake D.P."/>
            <person name="Joachim A."/>
        </authorList>
    </citation>
    <scope>NUCLEOTIDE SEQUENCE [LARGE SCALE GENOMIC DNA]</scope>
    <source>
        <strain evidence="7 8">Wien I</strain>
    </source>
</reference>
<evidence type="ECO:0000256" key="3">
    <source>
        <dbReference type="ARBA" id="ARBA00023110"/>
    </source>
</evidence>
<feature type="region of interest" description="Disordered" evidence="6">
    <location>
        <begin position="801"/>
        <end position="823"/>
    </location>
</feature>
<dbReference type="SUPFAM" id="SSF48452">
    <property type="entry name" value="TPR-like"/>
    <property type="match status" value="1"/>
</dbReference>
<proteinExistence type="predicted"/>
<feature type="region of interest" description="Disordered" evidence="6">
    <location>
        <begin position="557"/>
        <end position="602"/>
    </location>
</feature>
<dbReference type="Proteomes" id="UP000221165">
    <property type="component" value="Unassembled WGS sequence"/>
</dbReference>
<dbReference type="InterPro" id="IPR050754">
    <property type="entry name" value="FKBP4/5/8-like"/>
</dbReference>
<dbReference type="OrthoDB" id="2423701at2759"/>
<evidence type="ECO:0000256" key="5">
    <source>
        <dbReference type="PROSITE-ProRule" id="PRU00339"/>
    </source>
</evidence>
<evidence type="ECO:0000256" key="6">
    <source>
        <dbReference type="SAM" id="MobiDB-lite"/>
    </source>
</evidence>
<gene>
    <name evidence="7" type="ORF">CSUI_004356</name>
</gene>
<feature type="compositionally biased region" description="Polar residues" evidence="6">
    <location>
        <begin position="399"/>
        <end position="408"/>
    </location>
</feature>
<dbReference type="EC" id="5.2.1.8" evidence="2"/>
<dbReference type="VEuPathDB" id="ToxoDB:CSUI_004356"/>
<feature type="region of interest" description="Disordered" evidence="6">
    <location>
        <begin position="108"/>
        <end position="209"/>
    </location>
</feature>
<feature type="compositionally biased region" description="Basic and acidic residues" evidence="6">
    <location>
        <begin position="200"/>
        <end position="209"/>
    </location>
</feature>
<feature type="compositionally biased region" description="Low complexity" evidence="6">
    <location>
        <begin position="643"/>
        <end position="660"/>
    </location>
</feature>
<comment type="catalytic activity">
    <reaction evidence="1">
        <text>[protein]-peptidylproline (omega=180) = [protein]-peptidylproline (omega=0)</text>
        <dbReference type="Rhea" id="RHEA:16237"/>
        <dbReference type="Rhea" id="RHEA-COMP:10747"/>
        <dbReference type="Rhea" id="RHEA-COMP:10748"/>
        <dbReference type="ChEBI" id="CHEBI:83833"/>
        <dbReference type="ChEBI" id="CHEBI:83834"/>
        <dbReference type="EC" id="5.2.1.8"/>
    </reaction>
</comment>
<comment type="caution">
    <text evidence="7">The sequence shown here is derived from an EMBL/GenBank/DDBJ whole genome shotgun (WGS) entry which is preliminary data.</text>
</comment>
<feature type="compositionally biased region" description="Basic and acidic residues" evidence="6">
    <location>
        <begin position="810"/>
        <end position="823"/>
    </location>
</feature>
<dbReference type="InterPro" id="IPR019734">
    <property type="entry name" value="TPR_rpt"/>
</dbReference>
<dbReference type="EMBL" id="MIGC01002018">
    <property type="protein sequence ID" value="PHJ21786.1"/>
    <property type="molecule type" value="Genomic_DNA"/>
</dbReference>
<keyword evidence="3" id="KW-0697">Rotamase</keyword>
<dbReference type="AlphaFoldDB" id="A0A2C6L1Y9"/>
<dbReference type="PANTHER" id="PTHR46512:SF9">
    <property type="entry name" value="PEPTIDYLPROLYL ISOMERASE"/>
    <property type="match status" value="1"/>
</dbReference>
<feature type="compositionally biased region" description="Basic and acidic residues" evidence="6">
    <location>
        <begin position="124"/>
        <end position="140"/>
    </location>
</feature>
<evidence type="ECO:0000256" key="1">
    <source>
        <dbReference type="ARBA" id="ARBA00000971"/>
    </source>
</evidence>
<dbReference type="GO" id="GO:0003755">
    <property type="term" value="F:peptidyl-prolyl cis-trans isomerase activity"/>
    <property type="evidence" value="ECO:0007669"/>
    <property type="project" value="UniProtKB-EC"/>
</dbReference>
<evidence type="ECO:0000313" key="7">
    <source>
        <dbReference type="EMBL" id="PHJ21786.1"/>
    </source>
</evidence>
<keyword evidence="5" id="KW-0802">TPR repeat</keyword>
<dbReference type="PANTHER" id="PTHR46512">
    <property type="entry name" value="PEPTIDYLPROLYL ISOMERASE"/>
    <property type="match status" value="1"/>
</dbReference>
<feature type="compositionally biased region" description="Basic and acidic residues" evidence="6">
    <location>
        <begin position="415"/>
        <end position="439"/>
    </location>
</feature>
<organism evidence="7 8">
    <name type="scientific">Cystoisospora suis</name>
    <dbReference type="NCBI Taxonomy" id="483139"/>
    <lineage>
        <taxon>Eukaryota</taxon>
        <taxon>Sar</taxon>
        <taxon>Alveolata</taxon>
        <taxon>Apicomplexa</taxon>
        <taxon>Conoidasida</taxon>
        <taxon>Coccidia</taxon>
        <taxon>Eucoccidiorida</taxon>
        <taxon>Eimeriorina</taxon>
        <taxon>Sarcocystidae</taxon>
        <taxon>Cystoisospora</taxon>
    </lineage>
</organism>
<feature type="repeat" description="TPR" evidence="5">
    <location>
        <begin position="958"/>
        <end position="991"/>
    </location>
</feature>
<dbReference type="RefSeq" id="XP_067923466.1">
    <property type="nucleotide sequence ID" value="XM_068064548.1"/>
</dbReference>
<accession>A0A2C6L1Y9</accession>
<dbReference type="GeneID" id="94427759"/>
<feature type="compositionally biased region" description="Basic and acidic residues" evidence="6">
    <location>
        <begin position="452"/>
        <end position="490"/>
    </location>
</feature>
<keyword evidence="4" id="KW-0413">Isomerase</keyword>
<sequence>MAKPVENQQMPFFFLASSSTGLSGSSSSYLSCSPPIFPPCFPSSVIDRLVDEAGPLSSKIEESKASFPLACNSGRPPKGDGTSPVEDICGDGSVLFLRIRPQRAGLPRFQKQEGGNSTGVTDADVTKQEELRNKGVEGHRPSGHLKKAEAPLGVPGAKKKLDQTNARGEAQPLDTENAGRGEVKTEGLQENIADNAGEEEILRNSDEKEHGQEEERALFQHCTRQPDNICPWPGCLACISVVASAFQEDPSFSFNITVPTLRQSERPELELSRFLLRVGNTDAVPECVSLALTEMRPGDVVRLYVHPSRGFRTLQGKSVRQLAAEDDFLLVDLTLHYWTVFEEITGDFDFFSSTLFPPKRKEGGKNGQECATSSRPSAAASSTSSIPSVNGDDSVMKAVSQQTPSVFSTDAPVKAGEKNSSSKESALKTEIEEERKDRPGCSVSSDVIITAEGRDVDSSERESKKKDDQTEGVESEEKDKPDKEGRRCCDDEDRGHVFLFSYSRLKKRDVVWMDEKSPEDSRSYYYYQPYSDHEENRDLTEVEIAYILESSHSHVASMASIRGEKGENRENTTGRDNKITEEGMPEESTVSSPNSCCSSIPTSPSCCSSHLDHQDHDSSVSFPGHLPNSCTCDSSSPPPPFPLSETGSTGTPSSPDAQQPSSPPQLCEEEEEAPSDSSSHGTEKEKTVTVCRFRLDEDEAPFPGLEVLARHMRVGDMADAWLSGSFVVPTSSLCGKDEDTLSQRNQAHASSRTKITHSLSGTASSFSASLHLQQNGDTETAMPRCLPSSLCPSNGTISFPTKADATSTTIDKEGHDSSSADEGMKCEGLISFREEKKEERQLGQSPPCCLSLRGVVLRKAEHVPEPHQLRFVEEKMDMAKVLRVNGSGWYKKGRPDRALKRYLQSERFLTHLGGDASEDDVAKARPELIITRLNIAQCHLVLGNYFEAKILSVDAENIKALYRLSKALEGLEDYFHAHQTARRALQLQPSNRDLCKLVAAMKHHLHREDEEHKGYCKGIFTK</sequence>
<name>A0A2C6L1Y9_9APIC</name>
<evidence type="ECO:0000256" key="2">
    <source>
        <dbReference type="ARBA" id="ARBA00013194"/>
    </source>
</evidence>
<evidence type="ECO:0000313" key="8">
    <source>
        <dbReference type="Proteomes" id="UP000221165"/>
    </source>
</evidence>
<dbReference type="PROSITE" id="PS50005">
    <property type="entry name" value="TPR"/>
    <property type="match status" value="1"/>
</dbReference>
<evidence type="ECO:0000256" key="4">
    <source>
        <dbReference type="ARBA" id="ARBA00023235"/>
    </source>
</evidence>
<keyword evidence="8" id="KW-1185">Reference proteome</keyword>
<feature type="compositionally biased region" description="Low complexity" evidence="6">
    <location>
        <begin position="588"/>
        <end position="602"/>
    </location>
</feature>
<protein>
    <recommendedName>
        <fullName evidence="2">peptidylprolyl isomerase</fullName>
        <ecNumber evidence="2">5.2.1.8</ecNumber>
    </recommendedName>
</protein>
<feature type="compositionally biased region" description="Low complexity" evidence="6">
    <location>
        <begin position="371"/>
        <end position="388"/>
    </location>
</feature>
<feature type="region of interest" description="Disordered" evidence="6">
    <location>
        <begin position="359"/>
        <end position="490"/>
    </location>
</feature>
<dbReference type="InterPro" id="IPR011990">
    <property type="entry name" value="TPR-like_helical_dom_sf"/>
</dbReference>